<gene>
    <name evidence="1" type="ORF">K9B37_13865</name>
</gene>
<sequence>MRIFLPMRDGVQEIAQVIHDLREIQEETSASEEPLPKIWILPIGWPSSLKPKDYFDILSRRGLKREPLLALSVLHPGVPQLDTLDLDFRDDENRFILTEQQQDAAIRLAEAVLRANGEAQSIRSPDNWFSGPKSN</sequence>
<evidence type="ECO:0000313" key="2">
    <source>
        <dbReference type="Proteomes" id="UP000704176"/>
    </source>
</evidence>
<dbReference type="EMBL" id="JAIRBM010000009">
    <property type="protein sequence ID" value="MBZ6077363.1"/>
    <property type="molecule type" value="Genomic_DNA"/>
</dbReference>
<accession>A0ABS7VR19</accession>
<evidence type="ECO:0000313" key="1">
    <source>
        <dbReference type="EMBL" id="MBZ6077363.1"/>
    </source>
</evidence>
<comment type="caution">
    <text evidence="1">The sequence shown here is derived from an EMBL/GenBank/DDBJ whole genome shotgun (WGS) entry which is preliminary data.</text>
</comment>
<proteinExistence type="predicted"/>
<keyword evidence="2" id="KW-1185">Reference proteome</keyword>
<name>A0ABS7VR19_9HYPH</name>
<dbReference type="Proteomes" id="UP000704176">
    <property type="component" value="Unassembled WGS sequence"/>
</dbReference>
<protein>
    <recommendedName>
        <fullName evidence="3">Immunity protein 52 domain-containing protein</fullName>
    </recommendedName>
</protein>
<dbReference type="RefSeq" id="WP_224313729.1">
    <property type="nucleotide sequence ID" value="NZ_JAIRBM010000009.1"/>
</dbReference>
<evidence type="ECO:0008006" key="3">
    <source>
        <dbReference type="Google" id="ProtNLM"/>
    </source>
</evidence>
<organism evidence="1 2">
    <name type="scientific">Microvirga puerhi</name>
    <dbReference type="NCBI Taxonomy" id="2876078"/>
    <lineage>
        <taxon>Bacteria</taxon>
        <taxon>Pseudomonadati</taxon>
        <taxon>Pseudomonadota</taxon>
        <taxon>Alphaproteobacteria</taxon>
        <taxon>Hyphomicrobiales</taxon>
        <taxon>Methylobacteriaceae</taxon>
        <taxon>Microvirga</taxon>
    </lineage>
</organism>
<reference evidence="1 2" key="1">
    <citation type="submission" date="2021-09" db="EMBL/GenBank/DDBJ databases">
        <title>The complete genome sequence of a new microorganism.</title>
        <authorList>
            <person name="Zi Z."/>
        </authorList>
    </citation>
    <scope>NUCLEOTIDE SEQUENCE [LARGE SCALE GENOMIC DNA]</scope>
    <source>
        <strain evidence="1 2">WGZ8</strain>
    </source>
</reference>